<evidence type="ECO:0000313" key="4">
    <source>
        <dbReference type="Proteomes" id="UP000177349"/>
    </source>
</evidence>
<evidence type="ECO:0000259" key="1">
    <source>
        <dbReference type="Pfam" id="PF01408"/>
    </source>
</evidence>
<dbReference type="Gene3D" id="3.30.360.10">
    <property type="entry name" value="Dihydrodipicolinate Reductase, domain 2"/>
    <property type="match status" value="1"/>
</dbReference>
<dbReference type="InterPro" id="IPR055170">
    <property type="entry name" value="GFO_IDH_MocA-like_dom"/>
</dbReference>
<sequence>MDRRLNVGIAGYGFHGQSLHQAALSSKRINVVAVLELDTSKHKAISGASVVPYEKQEDFFRHSGLEAVIIASPVATHRELVTTAAKAGIPIELEKPMAVTYTESLQAAEVADKYAVPMMVGMTTHYRPEMQEADRIIASGELGDIRTIHEEIVIGLEPEALMGYVAEENQGGVLLENGIHLIDHLLWYGGPIKKLLSATISSRFLGGFHEDVAMLHALHEGGVESTSHLQWMPYRESNGFKMKLYGTKGCMEIRGLDGLRINRGGSVQDISCYQDTGNYIEHFAARHLPGVTNQLNDFAGFVLDKKAPLVPLQHVLEAHKWLDRAYMRARRV</sequence>
<dbReference type="SUPFAM" id="SSF51735">
    <property type="entry name" value="NAD(P)-binding Rossmann-fold domains"/>
    <property type="match status" value="1"/>
</dbReference>
<organism evidence="3 4">
    <name type="scientific">Candidatus Komeilibacteria bacterium RIFCSPLOWO2_01_FULL_53_11</name>
    <dbReference type="NCBI Taxonomy" id="1798552"/>
    <lineage>
        <taxon>Bacteria</taxon>
        <taxon>Candidatus Komeiliibacteriota</taxon>
    </lineage>
</organism>
<dbReference type="SUPFAM" id="SSF55347">
    <property type="entry name" value="Glyceraldehyde-3-phosphate dehydrogenase-like, C-terminal domain"/>
    <property type="match status" value="1"/>
</dbReference>
<dbReference type="Proteomes" id="UP000177349">
    <property type="component" value="Unassembled WGS sequence"/>
</dbReference>
<dbReference type="PANTHER" id="PTHR43708:SF8">
    <property type="entry name" value="OXIDOREDUCTASE"/>
    <property type="match status" value="1"/>
</dbReference>
<proteinExistence type="predicted"/>
<dbReference type="AlphaFoldDB" id="A0A1G2BS70"/>
<protein>
    <recommendedName>
        <fullName evidence="5">Gfo/Idh/MocA-like oxidoreductase N-terminal domain-containing protein</fullName>
    </recommendedName>
</protein>
<dbReference type="InterPro" id="IPR051317">
    <property type="entry name" value="Gfo/Idh/MocA_oxidoreduct"/>
</dbReference>
<dbReference type="Pfam" id="PF22725">
    <property type="entry name" value="GFO_IDH_MocA_C3"/>
    <property type="match status" value="1"/>
</dbReference>
<dbReference type="PANTHER" id="PTHR43708">
    <property type="entry name" value="CONSERVED EXPRESSED OXIDOREDUCTASE (EUROFUNG)"/>
    <property type="match status" value="1"/>
</dbReference>
<dbReference type="GO" id="GO:0000166">
    <property type="term" value="F:nucleotide binding"/>
    <property type="evidence" value="ECO:0007669"/>
    <property type="project" value="InterPro"/>
</dbReference>
<dbReference type="InterPro" id="IPR036291">
    <property type="entry name" value="NAD(P)-bd_dom_sf"/>
</dbReference>
<dbReference type="EMBL" id="MHKN01000049">
    <property type="protein sequence ID" value="OGY91077.1"/>
    <property type="molecule type" value="Genomic_DNA"/>
</dbReference>
<accession>A0A1G2BS70</accession>
<gene>
    <name evidence="3" type="ORF">A3B31_01490</name>
</gene>
<dbReference type="Gene3D" id="3.40.50.720">
    <property type="entry name" value="NAD(P)-binding Rossmann-like Domain"/>
    <property type="match status" value="1"/>
</dbReference>
<comment type="caution">
    <text evidence="3">The sequence shown here is derived from an EMBL/GenBank/DDBJ whole genome shotgun (WGS) entry which is preliminary data.</text>
</comment>
<name>A0A1G2BS70_9BACT</name>
<feature type="domain" description="GFO/IDH/MocA-like oxidoreductase" evidence="2">
    <location>
        <begin position="130"/>
        <end position="251"/>
    </location>
</feature>
<dbReference type="Pfam" id="PF01408">
    <property type="entry name" value="GFO_IDH_MocA"/>
    <property type="match status" value="1"/>
</dbReference>
<dbReference type="InterPro" id="IPR000683">
    <property type="entry name" value="Gfo/Idh/MocA-like_OxRdtase_N"/>
</dbReference>
<evidence type="ECO:0008006" key="5">
    <source>
        <dbReference type="Google" id="ProtNLM"/>
    </source>
</evidence>
<evidence type="ECO:0000313" key="3">
    <source>
        <dbReference type="EMBL" id="OGY91077.1"/>
    </source>
</evidence>
<evidence type="ECO:0000259" key="2">
    <source>
        <dbReference type="Pfam" id="PF22725"/>
    </source>
</evidence>
<reference evidence="3 4" key="1">
    <citation type="journal article" date="2016" name="Nat. Commun.">
        <title>Thousands of microbial genomes shed light on interconnected biogeochemical processes in an aquifer system.</title>
        <authorList>
            <person name="Anantharaman K."/>
            <person name="Brown C.T."/>
            <person name="Hug L.A."/>
            <person name="Sharon I."/>
            <person name="Castelle C.J."/>
            <person name="Probst A.J."/>
            <person name="Thomas B.C."/>
            <person name="Singh A."/>
            <person name="Wilkins M.J."/>
            <person name="Karaoz U."/>
            <person name="Brodie E.L."/>
            <person name="Williams K.H."/>
            <person name="Hubbard S.S."/>
            <person name="Banfield J.F."/>
        </authorList>
    </citation>
    <scope>NUCLEOTIDE SEQUENCE [LARGE SCALE GENOMIC DNA]</scope>
</reference>
<feature type="domain" description="Gfo/Idh/MocA-like oxidoreductase N-terminal" evidence="1">
    <location>
        <begin position="5"/>
        <end position="121"/>
    </location>
</feature>